<protein>
    <submittedName>
        <fullName evidence="2">Uncharacterized protein</fullName>
    </submittedName>
</protein>
<dbReference type="RefSeq" id="WP_148816775.1">
    <property type="nucleotide sequence ID" value="NZ_CP043046.1"/>
</dbReference>
<evidence type="ECO:0000313" key="2">
    <source>
        <dbReference type="EMBL" id="QEI07728.1"/>
    </source>
</evidence>
<name>A0A5C0AZC1_9BURK</name>
<dbReference type="Proteomes" id="UP000325161">
    <property type="component" value="Chromosome"/>
</dbReference>
<reference evidence="2 3" key="1">
    <citation type="submission" date="2019-08" db="EMBL/GenBank/DDBJ databases">
        <title>Amphibian skin-associated Pigmentiphaga: genome sequence and occurrence across geography and hosts.</title>
        <authorList>
            <person name="Bletz M.C."/>
            <person name="Bunk B."/>
            <person name="Sproeer C."/>
            <person name="Biwer P."/>
            <person name="Reiter S."/>
            <person name="Rabemananjara F.C.E."/>
            <person name="Schulz S."/>
            <person name="Overmann J."/>
            <person name="Vences M."/>
        </authorList>
    </citation>
    <scope>NUCLEOTIDE SEQUENCE [LARGE SCALE GENOMIC DNA]</scope>
    <source>
        <strain evidence="2 3">Mada1488</strain>
    </source>
</reference>
<feature type="compositionally biased region" description="Polar residues" evidence="1">
    <location>
        <begin position="44"/>
        <end position="60"/>
    </location>
</feature>
<dbReference type="AlphaFoldDB" id="A0A5C0AZC1"/>
<organism evidence="2 3">
    <name type="scientific">Pigmentiphaga aceris</name>
    <dbReference type="NCBI Taxonomy" id="1940612"/>
    <lineage>
        <taxon>Bacteria</taxon>
        <taxon>Pseudomonadati</taxon>
        <taxon>Pseudomonadota</taxon>
        <taxon>Betaproteobacteria</taxon>
        <taxon>Burkholderiales</taxon>
        <taxon>Alcaligenaceae</taxon>
        <taxon>Pigmentiphaga</taxon>
    </lineage>
</organism>
<dbReference type="EMBL" id="CP043046">
    <property type="protein sequence ID" value="QEI07728.1"/>
    <property type="molecule type" value="Genomic_DNA"/>
</dbReference>
<dbReference type="KEGG" id="pacr:FXN63_19195"/>
<accession>A0A5C0AZC1</accession>
<gene>
    <name evidence="2" type="ORF">FXN63_19195</name>
</gene>
<sequence>MPKRTTKPNPEKEAFKRDLLRSIQEMKSGQFARVTTFAWKTTAEETASWNRQPVNGTMPSKPTKGGERPGS</sequence>
<evidence type="ECO:0000256" key="1">
    <source>
        <dbReference type="SAM" id="MobiDB-lite"/>
    </source>
</evidence>
<keyword evidence="3" id="KW-1185">Reference proteome</keyword>
<proteinExistence type="predicted"/>
<evidence type="ECO:0000313" key="3">
    <source>
        <dbReference type="Proteomes" id="UP000325161"/>
    </source>
</evidence>
<feature type="region of interest" description="Disordered" evidence="1">
    <location>
        <begin position="44"/>
        <end position="71"/>
    </location>
</feature>